<accession>A0A9J6H3B3</accession>
<proteinExistence type="predicted"/>
<name>A0A9J6H3B3_HAELO</name>
<dbReference type="OrthoDB" id="6756381at2759"/>
<reference evidence="1 2" key="1">
    <citation type="journal article" date="2020" name="Cell">
        <title>Large-Scale Comparative Analyses of Tick Genomes Elucidate Their Genetic Diversity and Vector Capacities.</title>
        <authorList>
            <consortium name="Tick Genome and Microbiome Consortium (TIGMIC)"/>
            <person name="Jia N."/>
            <person name="Wang J."/>
            <person name="Shi W."/>
            <person name="Du L."/>
            <person name="Sun Y."/>
            <person name="Zhan W."/>
            <person name="Jiang J.F."/>
            <person name="Wang Q."/>
            <person name="Zhang B."/>
            <person name="Ji P."/>
            <person name="Bell-Sakyi L."/>
            <person name="Cui X.M."/>
            <person name="Yuan T.T."/>
            <person name="Jiang B.G."/>
            <person name="Yang W.F."/>
            <person name="Lam T.T."/>
            <person name="Chang Q.C."/>
            <person name="Ding S.J."/>
            <person name="Wang X.J."/>
            <person name="Zhu J.G."/>
            <person name="Ruan X.D."/>
            <person name="Zhao L."/>
            <person name="Wei J.T."/>
            <person name="Ye R.Z."/>
            <person name="Que T.C."/>
            <person name="Du C.H."/>
            <person name="Zhou Y.H."/>
            <person name="Cheng J.X."/>
            <person name="Dai P.F."/>
            <person name="Guo W.B."/>
            <person name="Han X.H."/>
            <person name="Huang E.J."/>
            <person name="Li L.F."/>
            <person name="Wei W."/>
            <person name="Gao Y.C."/>
            <person name="Liu J.Z."/>
            <person name="Shao H.Z."/>
            <person name="Wang X."/>
            <person name="Wang C.C."/>
            <person name="Yang T.C."/>
            <person name="Huo Q.B."/>
            <person name="Li W."/>
            <person name="Chen H.Y."/>
            <person name="Chen S.E."/>
            <person name="Zhou L.G."/>
            <person name="Ni X.B."/>
            <person name="Tian J.H."/>
            <person name="Sheng Y."/>
            <person name="Liu T."/>
            <person name="Pan Y.S."/>
            <person name="Xia L.Y."/>
            <person name="Li J."/>
            <person name="Zhao F."/>
            <person name="Cao W.C."/>
        </authorList>
    </citation>
    <scope>NUCLEOTIDE SEQUENCE [LARGE SCALE GENOMIC DNA]</scope>
    <source>
        <strain evidence="1">HaeL-2018</strain>
    </source>
</reference>
<gene>
    <name evidence="1" type="ORF">HPB48_021560</name>
</gene>
<sequence length="95" mass="10860">MVGEHISLAQKFKHKADRSFVLIRCICHSTHIVASKAAMKRPRYLEDLLRNISNYFSQSSKRQAQVSALHEFLQTEKKEDSAAMRDPMAHALCVC</sequence>
<evidence type="ECO:0000313" key="2">
    <source>
        <dbReference type="Proteomes" id="UP000821853"/>
    </source>
</evidence>
<comment type="caution">
    <text evidence="1">The sequence shown here is derived from an EMBL/GenBank/DDBJ whole genome shotgun (WGS) entry which is preliminary data.</text>
</comment>
<dbReference type="Proteomes" id="UP000821853">
    <property type="component" value="Chromosome 9"/>
</dbReference>
<evidence type="ECO:0000313" key="1">
    <source>
        <dbReference type="EMBL" id="KAH9381480.1"/>
    </source>
</evidence>
<keyword evidence="2" id="KW-1185">Reference proteome</keyword>
<organism evidence="1 2">
    <name type="scientific">Haemaphysalis longicornis</name>
    <name type="common">Bush tick</name>
    <dbReference type="NCBI Taxonomy" id="44386"/>
    <lineage>
        <taxon>Eukaryota</taxon>
        <taxon>Metazoa</taxon>
        <taxon>Ecdysozoa</taxon>
        <taxon>Arthropoda</taxon>
        <taxon>Chelicerata</taxon>
        <taxon>Arachnida</taxon>
        <taxon>Acari</taxon>
        <taxon>Parasitiformes</taxon>
        <taxon>Ixodida</taxon>
        <taxon>Ixodoidea</taxon>
        <taxon>Ixodidae</taxon>
        <taxon>Haemaphysalinae</taxon>
        <taxon>Haemaphysalis</taxon>
    </lineage>
</organism>
<dbReference type="EMBL" id="JABSTR010000011">
    <property type="protein sequence ID" value="KAH9381480.1"/>
    <property type="molecule type" value="Genomic_DNA"/>
</dbReference>
<dbReference type="AlphaFoldDB" id="A0A9J6H3B3"/>
<dbReference type="VEuPathDB" id="VectorBase:HLOH_060495"/>
<protein>
    <submittedName>
        <fullName evidence="1">Uncharacterized protein</fullName>
    </submittedName>
</protein>